<organism evidence="1 10">
    <name type="scientific">Mycobacterium tuberculosis</name>
    <dbReference type="NCBI Taxonomy" id="1773"/>
    <lineage>
        <taxon>Bacteria</taxon>
        <taxon>Bacillati</taxon>
        <taxon>Actinomycetota</taxon>
        <taxon>Actinomycetes</taxon>
        <taxon>Mycobacteriales</taxon>
        <taxon>Mycobacteriaceae</taxon>
        <taxon>Mycobacterium</taxon>
        <taxon>Mycobacterium tuberculosis complex</taxon>
    </lineage>
</organism>
<evidence type="ECO:0000313" key="4">
    <source>
        <dbReference type="EMBL" id="CKS84426.1"/>
    </source>
</evidence>
<reference evidence="1 10" key="2">
    <citation type="submission" date="2017-10" db="EMBL/GenBank/DDBJ databases">
        <title>Clinical isolate obtained from a human patient with meningeal tuberculosis in michoacan, Mexico.</title>
        <authorList>
            <person name="Guillen-Nepita A.L."/>
            <person name="Negrete-Paz A.M."/>
            <person name="Vazquez-Marrufo G."/>
            <person name="Cruz-Hernandez A."/>
            <person name="Fresia P."/>
            <person name="Naya H."/>
            <person name="Vazquez-Garciduenas M.S."/>
        </authorList>
    </citation>
    <scope>NUCLEOTIDE SEQUENCE [LARGE SCALE GENOMIC DNA]</scope>
    <source>
        <strain evidence="10">Beijing/MYC004</strain>
        <strain evidence="1">MYC004</strain>
    </source>
</reference>
<evidence type="ECO:0000313" key="6">
    <source>
        <dbReference type="Proteomes" id="UP000039217"/>
    </source>
</evidence>
<sequence length="99" mass="10657">MPKSPSGLLLAELKPRRLVENRPSVLSPASLIDMRVTRVTIDPDVMGGMPCIRGLRIPVATVVAMVADQMTSTEILAELPELEEADVTEALRYAAVGSQ</sequence>
<dbReference type="InterPro" id="IPR009057">
    <property type="entry name" value="Homeodomain-like_sf"/>
</dbReference>
<evidence type="ECO:0000313" key="8">
    <source>
        <dbReference type="Proteomes" id="UP000049023"/>
    </source>
</evidence>
<dbReference type="EMBL" id="CP024614">
    <property type="protein sequence ID" value="AUS52187.1"/>
    <property type="molecule type" value="Genomic_DNA"/>
</dbReference>
<gene>
    <name evidence="1" type="ORF">CAB90_03363</name>
    <name evidence="2" type="ORF">ERS007657_00517</name>
    <name evidence="5" type="ORF">ERS007661_02137</name>
    <name evidence="4" type="ORF">ERS027659_03634</name>
    <name evidence="3" type="ORF">ERS027661_02263</name>
</gene>
<dbReference type="PANTHER" id="PTHR34849">
    <property type="entry name" value="SSL5025 PROTEIN"/>
    <property type="match status" value="1"/>
</dbReference>
<dbReference type="Proteomes" id="UP000046680">
    <property type="component" value="Unassembled WGS sequence"/>
</dbReference>
<reference evidence="6 7" key="1">
    <citation type="submission" date="2015-03" db="EMBL/GenBank/DDBJ databases">
        <authorList>
            <consortium name="Pathogen Informatics"/>
        </authorList>
    </citation>
    <scope>NUCLEOTIDE SEQUENCE [LARGE SCALE GENOMIC DNA]</scope>
    <source>
        <strain evidence="4 9">Bir 185</strain>
        <strain evidence="3 8">Bir 187</strain>
        <strain evidence="2 7">C09601061</strain>
        <strain evidence="5 6">D00501624</strain>
    </source>
</reference>
<protein>
    <submittedName>
        <fullName evidence="2">Ssl5025 protein</fullName>
    </submittedName>
</protein>
<dbReference type="InterPro" id="IPR007367">
    <property type="entry name" value="DUF433"/>
</dbReference>
<dbReference type="EMBL" id="CNFT01001096">
    <property type="protein sequence ID" value="CKS84426.1"/>
    <property type="molecule type" value="Genomic_DNA"/>
</dbReference>
<dbReference type="AlphaFoldDB" id="A0A0T7PC14"/>
<accession>A0A0T7PC14</accession>
<name>A0A0T7PC14_MYCTX</name>
<dbReference type="EMBL" id="CGCX01000115">
    <property type="protein sequence ID" value="CFR67474.1"/>
    <property type="molecule type" value="Genomic_DNA"/>
</dbReference>
<dbReference type="Gene3D" id="1.10.10.10">
    <property type="entry name" value="Winged helix-like DNA-binding domain superfamily/Winged helix DNA-binding domain"/>
    <property type="match status" value="1"/>
</dbReference>
<dbReference type="Pfam" id="PF04255">
    <property type="entry name" value="DUF433"/>
    <property type="match status" value="1"/>
</dbReference>
<dbReference type="InterPro" id="IPR036388">
    <property type="entry name" value="WH-like_DNA-bd_sf"/>
</dbReference>
<dbReference type="SUPFAM" id="SSF46689">
    <property type="entry name" value="Homeodomain-like"/>
    <property type="match status" value="1"/>
</dbReference>
<evidence type="ECO:0000313" key="2">
    <source>
        <dbReference type="EMBL" id="CFR67474.1"/>
    </source>
</evidence>
<evidence type="ECO:0000313" key="9">
    <source>
        <dbReference type="Proteomes" id="UP000050164"/>
    </source>
</evidence>
<proteinExistence type="predicted"/>
<dbReference type="Proteomes" id="UP000039217">
    <property type="component" value="Unassembled WGS sequence"/>
</dbReference>
<dbReference type="Proteomes" id="UP000049023">
    <property type="component" value="Unassembled WGS sequence"/>
</dbReference>
<evidence type="ECO:0000313" key="1">
    <source>
        <dbReference type="EMBL" id="AUS52187.1"/>
    </source>
</evidence>
<dbReference type="PANTHER" id="PTHR34849:SF3">
    <property type="entry name" value="SSR2962 PROTEIN"/>
    <property type="match status" value="1"/>
</dbReference>
<evidence type="ECO:0000313" key="7">
    <source>
        <dbReference type="Proteomes" id="UP000046680"/>
    </source>
</evidence>
<dbReference type="EMBL" id="CQQC01000703">
    <property type="protein sequence ID" value="CNV35106.1"/>
    <property type="molecule type" value="Genomic_DNA"/>
</dbReference>
<dbReference type="EMBL" id="CNFU01000460">
    <property type="protein sequence ID" value="CKR88019.1"/>
    <property type="molecule type" value="Genomic_DNA"/>
</dbReference>
<evidence type="ECO:0000313" key="5">
    <source>
        <dbReference type="EMBL" id="CNV35106.1"/>
    </source>
</evidence>
<evidence type="ECO:0000313" key="10">
    <source>
        <dbReference type="Proteomes" id="UP000236349"/>
    </source>
</evidence>
<evidence type="ECO:0000313" key="3">
    <source>
        <dbReference type="EMBL" id="CKR88019.1"/>
    </source>
</evidence>
<dbReference type="Proteomes" id="UP000050164">
    <property type="component" value="Unassembled WGS sequence"/>
</dbReference>
<dbReference type="Proteomes" id="UP000236349">
    <property type="component" value="Chromosome"/>
</dbReference>